<dbReference type="Pfam" id="PF07247">
    <property type="entry name" value="AATase"/>
    <property type="match status" value="1"/>
</dbReference>
<dbReference type="AlphaFoldDB" id="A0A9Q0ALJ1"/>
<dbReference type="InterPro" id="IPR052058">
    <property type="entry name" value="Alcohol_O-acetyltransferase"/>
</dbReference>
<comment type="caution">
    <text evidence="1">The sequence shown here is derived from an EMBL/GenBank/DDBJ whole genome shotgun (WGS) entry which is preliminary data.</text>
</comment>
<accession>A0A9Q0ALJ1</accession>
<proteinExistence type="predicted"/>
<evidence type="ECO:0000313" key="2">
    <source>
        <dbReference type="Proteomes" id="UP000829685"/>
    </source>
</evidence>
<reference evidence="1" key="1">
    <citation type="submission" date="2021-03" db="EMBL/GenBank/DDBJ databases">
        <title>Revisited historic fungal species revealed as producer of novel bioactive compounds through whole genome sequencing and comparative genomics.</title>
        <authorList>
            <person name="Vignolle G.A."/>
            <person name="Hochenegger N."/>
            <person name="Mach R.L."/>
            <person name="Mach-Aigner A.R."/>
            <person name="Javad Rahimi M."/>
            <person name="Salim K.A."/>
            <person name="Chan C.M."/>
            <person name="Lim L.B.L."/>
            <person name="Cai F."/>
            <person name="Druzhinina I.S."/>
            <person name="U'Ren J.M."/>
            <person name="Derntl C."/>
        </authorList>
    </citation>
    <scope>NUCLEOTIDE SEQUENCE</scope>
    <source>
        <strain evidence="1">TUCIM 5799</strain>
    </source>
</reference>
<dbReference type="GO" id="GO:0008080">
    <property type="term" value="F:N-acetyltransferase activity"/>
    <property type="evidence" value="ECO:0007669"/>
    <property type="project" value="TreeGrafter"/>
</dbReference>
<sequence length="509" mass="57632">MTDITNNHADTRIRKLGCHEGYQLAMHTLDQYRGTVVACSYCPPSSLPQPESFQTLKTIFLDAIARVVLAQPHLQVGITGENSKNPAFVRLNHLHLHNHIKWRLLSDPSDRKAVYLESMQDQLDSRFDHLSTQPGWRLTILHEAKGGSIEVLYAWNHPHHDGMSGKIFHQQLMRSLNDPLVQNKAPMLDNPEGSDGWILNLPDPSDRLPPNPELLSRWPMTPTFLLRTLWNELKPPSIFSPGKMHATWAPIKASPFTTRFHTFTVNNDIVTRAVTACRQHHTTLTGLMQALILVSLSSALKDTKGFASRTPYDLRQILPSGTAQYSWLKPKESMCNYVSVVDHEFDANLVTMIRSKMSSQDVTAGLEDDVMDIIWPVAARVRQEIQARLNWGVWNDMIGIMKFVSDWRTQLQREAQKIRYFSWLVTNLSVLDGEVGNSSVQEDGWSLRRAELVLSTEVPSAAISVSIMTVKDEQMCVTCSWQDCVVDLDLGKRLAGDLERWLHEIGSSL</sequence>
<dbReference type="InterPro" id="IPR010828">
    <property type="entry name" value="Atf2/Sli1-like"/>
</dbReference>
<evidence type="ECO:0000313" key="1">
    <source>
        <dbReference type="EMBL" id="KAI1868865.1"/>
    </source>
</evidence>
<organism evidence="1 2">
    <name type="scientific">Neoarthrinium moseri</name>
    <dbReference type="NCBI Taxonomy" id="1658444"/>
    <lineage>
        <taxon>Eukaryota</taxon>
        <taxon>Fungi</taxon>
        <taxon>Dikarya</taxon>
        <taxon>Ascomycota</taxon>
        <taxon>Pezizomycotina</taxon>
        <taxon>Sordariomycetes</taxon>
        <taxon>Xylariomycetidae</taxon>
        <taxon>Amphisphaeriales</taxon>
        <taxon>Apiosporaceae</taxon>
        <taxon>Neoarthrinium</taxon>
    </lineage>
</organism>
<protein>
    <recommendedName>
        <fullName evidence="3">Alcohol acetyltransferase</fullName>
    </recommendedName>
</protein>
<keyword evidence="2" id="KW-1185">Reference proteome</keyword>
<dbReference type="EMBL" id="JAFIMR010000016">
    <property type="protein sequence ID" value="KAI1868865.1"/>
    <property type="molecule type" value="Genomic_DNA"/>
</dbReference>
<dbReference type="PANTHER" id="PTHR28037">
    <property type="entry name" value="ALCOHOL O-ACETYLTRANSFERASE 1-RELATED"/>
    <property type="match status" value="1"/>
</dbReference>
<gene>
    <name evidence="1" type="ORF">JX265_006844</name>
</gene>
<dbReference type="SUPFAM" id="SSF52777">
    <property type="entry name" value="CoA-dependent acyltransferases"/>
    <property type="match status" value="1"/>
</dbReference>
<dbReference type="Proteomes" id="UP000829685">
    <property type="component" value="Unassembled WGS sequence"/>
</dbReference>
<evidence type="ECO:0008006" key="3">
    <source>
        <dbReference type="Google" id="ProtNLM"/>
    </source>
</evidence>
<name>A0A9Q0ALJ1_9PEZI</name>
<dbReference type="PANTHER" id="PTHR28037:SF1">
    <property type="entry name" value="ALCOHOL O-ACETYLTRANSFERASE 1-RELATED"/>
    <property type="match status" value="1"/>
</dbReference>